<protein>
    <submittedName>
        <fullName evidence="3">Uncharacterized protein</fullName>
    </submittedName>
</protein>
<dbReference type="OrthoDB" id="2130191at2759"/>
<reference evidence="3 4" key="1">
    <citation type="submission" date="2016-08" db="EMBL/GenBank/DDBJ databases">
        <title>A Parts List for Fungal Cellulosomes Revealed by Comparative Genomics.</title>
        <authorList>
            <consortium name="DOE Joint Genome Institute"/>
            <person name="Haitjema C.H."/>
            <person name="Gilmore S.P."/>
            <person name="Henske J.K."/>
            <person name="Solomon K.V."/>
            <person name="De Groot R."/>
            <person name="Kuo A."/>
            <person name="Mondo S.J."/>
            <person name="Salamov A.A."/>
            <person name="Labutti K."/>
            <person name="Zhao Z."/>
            <person name="Chiniquy J."/>
            <person name="Barry K."/>
            <person name="Brewer H.M."/>
            <person name="Purvine S.O."/>
            <person name="Wright A.T."/>
            <person name="Boxma B."/>
            <person name="Van Alen T."/>
            <person name="Hackstein J.H."/>
            <person name="Baker S.E."/>
            <person name="Grigoriev I.V."/>
            <person name="O'Malley M.A."/>
        </authorList>
    </citation>
    <scope>NUCLEOTIDE SEQUENCE [LARGE SCALE GENOMIC DNA]</scope>
    <source>
        <strain evidence="3 4">G1</strain>
    </source>
</reference>
<evidence type="ECO:0000313" key="3">
    <source>
        <dbReference type="EMBL" id="ORY24090.1"/>
    </source>
</evidence>
<evidence type="ECO:0000256" key="2">
    <source>
        <dbReference type="SAM" id="SignalP"/>
    </source>
</evidence>
<sequence length="506" mass="59013">MKISNILFTAALAFKYAYAKENTDVLNQYEENIKTKDFQYTFYCLDNYNDSCNLIKKDFKEALSILSNTFEFKKPLNFEVYIDDLTKYGFGHSTGGALDINYVILKEKSSDNKEMDKIPPYLYTQALAKQLNIENGSKIEYKANDFIIALNNFKMDPEKFANFERKRYSRLIVREIIHAMGFTSTEVIAQLKDTEDMLKMSPSFIKNDGSNTFRYIPNVLSDIDWNQLSKVSKLEDYVSELYDSKFIGLSPLTVFAKNIVDIKTKEKLFKDLGFYYKDFNCIKDQEDVEAIKDVLEKHRLECFKQLDEKTKETVTNIAMKYFLKSKSIGFLTDAGKVIPLQTFEDMFHPGSSINHIQFDKYDEIRDDPEKKTEFLKGTFITKENISDYYNEEALMYYTQGDSISNEEFLETIAKSNAHGLIGPSMVEALKTLGWTEKGKESESKRIYYFDEKEVPYPEQNTFKYVNMKIYEITMSQQTSEESENSSEKKDETKENETKQKIVKEEL</sequence>
<dbReference type="Proteomes" id="UP000193920">
    <property type="component" value="Unassembled WGS sequence"/>
</dbReference>
<accession>A0A1Y2AP66</accession>
<feature type="chain" id="PRO_5012260061" evidence="2">
    <location>
        <begin position="20"/>
        <end position="506"/>
    </location>
</feature>
<name>A0A1Y2AP66_9FUNG</name>
<evidence type="ECO:0000313" key="4">
    <source>
        <dbReference type="Proteomes" id="UP000193920"/>
    </source>
</evidence>
<keyword evidence="2" id="KW-0732">Signal</keyword>
<proteinExistence type="predicted"/>
<dbReference type="EMBL" id="MCOG01000226">
    <property type="protein sequence ID" value="ORY24090.1"/>
    <property type="molecule type" value="Genomic_DNA"/>
</dbReference>
<feature type="compositionally biased region" description="Basic and acidic residues" evidence="1">
    <location>
        <begin position="485"/>
        <end position="506"/>
    </location>
</feature>
<organism evidence="3 4">
    <name type="scientific">Neocallimastix californiae</name>
    <dbReference type="NCBI Taxonomy" id="1754190"/>
    <lineage>
        <taxon>Eukaryota</taxon>
        <taxon>Fungi</taxon>
        <taxon>Fungi incertae sedis</taxon>
        <taxon>Chytridiomycota</taxon>
        <taxon>Chytridiomycota incertae sedis</taxon>
        <taxon>Neocallimastigomycetes</taxon>
        <taxon>Neocallimastigales</taxon>
        <taxon>Neocallimastigaceae</taxon>
        <taxon>Neocallimastix</taxon>
    </lineage>
</organism>
<dbReference type="AlphaFoldDB" id="A0A1Y2AP66"/>
<gene>
    <name evidence="3" type="ORF">LY90DRAFT_675322</name>
</gene>
<evidence type="ECO:0000256" key="1">
    <source>
        <dbReference type="SAM" id="MobiDB-lite"/>
    </source>
</evidence>
<feature type="region of interest" description="Disordered" evidence="1">
    <location>
        <begin position="474"/>
        <end position="506"/>
    </location>
</feature>
<keyword evidence="4" id="KW-1185">Reference proteome</keyword>
<feature type="signal peptide" evidence="2">
    <location>
        <begin position="1"/>
        <end position="19"/>
    </location>
</feature>
<comment type="caution">
    <text evidence="3">The sequence shown here is derived from an EMBL/GenBank/DDBJ whole genome shotgun (WGS) entry which is preliminary data.</text>
</comment>